<dbReference type="PANTHER" id="PTHR12015">
    <property type="entry name" value="SMALL INDUCIBLE CYTOKINE A"/>
    <property type="match status" value="1"/>
</dbReference>
<dbReference type="GO" id="GO:0006955">
    <property type="term" value="P:immune response"/>
    <property type="evidence" value="ECO:0007669"/>
    <property type="project" value="InterPro"/>
</dbReference>
<dbReference type="EMBL" id="JAHKSW010000007">
    <property type="protein sequence ID" value="KAG7330628.1"/>
    <property type="molecule type" value="Genomic_DNA"/>
</dbReference>
<evidence type="ECO:0000256" key="2">
    <source>
        <dbReference type="ARBA" id="ARBA00010868"/>
    </source>
</evidence>
<comment type="similarity">
    <text evidence="2">Belongs to the intercrine beta (chemokine CC) family.</text>
</comment>
<dbReference type="InterPro" id="IPR039809">
    <property type="entry name" value="Chemokine_b/g/d"/>
</dbReference>
<keyword evidence="5 6" id="KW-0732">Signal</keyword>
<sequence length="193" mass="21855">MISRSLLLVLLVLACLQSFTTAQNEDIPEQCCFRFSTNPIPVKLISAYVETDPQCPKPGVIFTLKNGGLRCGDPSVEWVQDLMNTINQRLSKTPTEKPDKPVSTASLRRNDAKVPKQCCYRFQTKPFSVSFITAYRVTDRRCAKRGVIFTLKNGCKLCADPCFKWVKDHMKKIDQLLFNSQNNSNSVFKSSLH</sequence>
<dbReference type="AlphaFoldDB" id="A0A9D3P0G5"/>
<evidence type="ECO:0000256" key="5">
    <source>
        <dbReference type="ARBA" id="ARBA00022729"/>
    </source>
</evidence>
<proteinExistence type="inferred from homology"/>
<dbReference type="Pfam" id="PF00048">
    <property type="entry name" value="IL8"/>
    <property type="match status" value="2"/>
</dbReference>
<comment type="caution">
    <text evidence="8">The sequence shown here is derived from an EMBL/GenBank/DDBJ whole genome shotgun (WGS) entry which is preliminary data.</text>
</comment>
<keyword evidence="3" id="KW-0202">Cytokine</keyword>
<dbReference type="Gene3D" id="2.40.50.40">
    <property type="match status" value="2"/>
</dbReference>
<dbReference type="PROSITE" id="PS51257">
    <property type="entry name" value="PROKAR_LIPOPROTEIN"/>
    <property type="match status" value="1"/>
</dbReference>
<dbReference type="CDD" id="cd00272">
    <property type="entry name" value="Chemokine_CC"/>
    <property type="match status" value="2"/>
</dbReference>
<dbReference type="GO" id="GO:0005615">
    <property type="term" value="C:extracellular space"/>
    <property type="evidence" value="ECO:0007669"/>
    <property type="project" value="UniProtKB-KW"/>
</dbReference>
<evidence type="ECO:0000259" key="7">
    <source>
        <dbReference type="SMART" id="SM00199"/>
    </source>
</evidence>
<dbReference type="SUPFAM" id="SSF54117">
    <property type="entry name" value="Interleukin 8-like chemokines"/>
    <property type="match status" value="2"/>
</dbReference>
<keyword evidence="9" id="KW-1185">Reference proteome</keyword>
<evidence type="ECO:0000256" key="6">
    <source>
        <dbReference type="SAM" id="SignalP"/>
    </source>
</evidence>
<feature type="domain" description="Chemokine interleukin-8-like" evidence="7">
    <location>
        <begin position="28"/>
        <end position="86"/>
    </location>
</feature>
<dbReference type="InterPro" id="IPR001811">
    <property type="entry name" value="Chemokine_IL8-like_dom"/>
</dbReference>
<comment type="subcellular location">
    <subcellularLocation>
        <location evidence="1">Secreted</location>
    </subcellularLocation>
</comment>
<feature type="chain" id="PRO_5038876310" description="Chemokine interleukin-8-like domain-containing protein" evidence="6">
    <location>
        <begin position="23"/>
        <end position="193"/>
    </location>
</feature>
<accession>A0A9D3P0G5</accession>
<dbReference type="SMART" id="SM00199">
    <property type="entry name" value="SCY"/>
    <property type="match status" value="2"/>
</dbReference>
<feature type="signal peptide" evidence="6">
    <location>
        <begin position="1"/>
        <end position="22"/>
    </location>
</feature>
<feature type="domain" description="Chemokine interleukin-8-like" evidence="7">
    <location>
        <begin position="115"/>
        <end position="173"/>
    </location>
</feature>
<gene>
    <name evidence="8" type="ORF">KOW79_006850</name>
</gene>
<name>A0A9D3P0G5_9TELE</name>
<dbReference type="GO" id="GO:0008009">
    <property type="term" value="F:chemokine activity"/>
    <property type="evidence" value="ECO:0007669"/>
    <property type="project" value="InterPro"/>
</dbReference>
<reference evidence="8 9" key="1">
    <citation type="submission" date="2021-06" db="EMBL/GenBank/DDBJ databases">
        <title>Chromosome-level genome assembly of the red-tail catfish (Hemibagrus wyckioides).</title>
        <authorList>
            <person name="Shao F."/>
        </authorList>
    </citation>
    <scope>NUCLEOTIDE SEQUENCE [LARGE SCALE GENOMIC DNA]</scope>
    <source>
        <strain evidence="8">EC202008001</strain>
        <tissue evidence="8">Blood</tissue>
    </source>
</reference>
<evidence type="ECO:0000256" key="1">
    <source>
        <dbReference type="ARBA" id="ARBA00004613"/>
    </source>
</evidence>
<evidence type="ECO:0000313" key="9">
    <source>
        <dbReference type="Proteomes" id="UP000824219"/>
    </source>
</evidence>
<dbReference type="FunFam" id="2.40.50.40:FF:000002">
    <property type="entry name" value="C-C motif chemokine"/>
    <property type="match status" value="1"/>
</dbReference>
<dbReference type="PANTHER" id="PTHR12015:SF183">
    <property type="entry name" value="C-C MOTIF CHEMOKINE 3"/>
    <property type="match status" value="1"/>
</dbReference>
<evidence type="ECO:0000256" key="3">
    <source>
        <dbReference type="ARBA" id="ARBA00022514"/>
    </source>
</evidence>
<evidence type="ECO:0000256" key="4">
    <source>
        <dbReference type="ARBA" id="ARBA00022525"/>
    </source>
</evidence>
<dbReference type="OrthoDB" id="9447832at2759"/>
<protein>
    <recommendedName>
        <fullName evidence="7">Chemokine interleukin-8-like domain-containing protein</fullName>
    </recommendedName>
</protein>
<dbReference type="Proteomes" id="UP000824219">
    <property type="component" value="Linkage Group LG07"/>
</dbReference>
<dbReference type="InterPro" id="IPR036048">
    <property type="entry name" value="Interleukin_8-like_sf"/>
</dbReference>
<keyword evidence="4" id="KW-0964">Secreted</keyword>
<organism evidence="8 9">
    <name type="scientific">Hemibagrus wyckioides</name>
    <dbReference type="NCBI Taxonomy" id="337641"/>
    <lineage>
        <taxon>Eukaryota</taxon>
        <taxon>Metazoa</taxon>
        <taxon>Chordata</taxon>
        <taxon>Craniata</taxon>
        <taxon>Vertebrata</taxon>
        <taxon>Euteleostomi</taxon>
        <taxon>Actinopterygii</taxon>
        <taxon>Neopterygii</taxon>
        <taxon>Teleostei</taxon>
        <taxon>Ostariophysi</taxon>
        <taxon>Siluriformes</taxon>
        <taxon>Bagridae</taxon>
        <taxon>Hemibagrus</taxon>
    </lineage>
</organism>
<evidence type="ECO:0000313" key="8">
    <source>
        <dbReference type="EMBL" id="KAG7330628.1"/>
    </source>
</evidence>